<keyword evidence="3" id="KW-0808">Transferase</keyword>
<evidence type="ECO:0000256" key="8">
    <source>
        <dbReference type="ARBA" id="ARBA00023136"/>
    </source>
</evidence>
<protein>
    <submittedName>
        <fullName evidence="14 15">Protein trichome birefringence-like 8</fullName>
    </submittedName>
</protein>
<feature type="domain" description="Trichome birefringence-like N-terminal" evidence="12">
    <location>
        <begin position="79"/>
        <end position="130"/>
    </location>
</feature>
<dbReference type="Pfam" id="PF13839">
    <property type="entry name" value="PC-Esterase"/>
    <property type="match status" value="1"/>
</dbReference>
<evidence type="ECO:0000259" key="12">
    <source>
        <dbReference type="Pfam" id="PF14416"/>
    </source>
</evidence>
<evidence type="ECO:0000313" key="13">
    <source>
        <dbReference type="Proteomes" id="UP000515123"/>
    </source>
</evidence>
<dbReference type="PANTHER" id="PTHR32285">
    <property type="entry name" value="PROTEIN TRICHOME BIREFRINGENCE-LIKE 9-RELATED"/>
    <property type="match status" value="1"/>
</dbReference>
<evidence type="ECO:0000313" key="15">
    <source>
        <dbReference type="RefSeq" id="XP_020107466.1"/>
    </source>
</evidence>
<dbReference type="GO" id="GO:0000139">
    <property type="term" value="C:Golgi membrane"/>
    <property type="evidence" value="ECO:0007669"/>
    <property type="project" value="UniProtKB-SubCell"/>
</dbReference>
<keyword evidence="7" id="KW-0333">Golgi apparatus</keyword>
<evidence type="ECO:0000256" key="10">
    <source>
        <dbReference type="SAM" id="Phobius"/>
    </source>
</evidence>
<keyword evidence="8 10" id="KW-0472">Membrane</keyword>
<dbReference type="RefSeq" id="XP_020082541.1">
    <property type="nucleotide sequence ID" value="XM_020226952.1"/>
</dbReference>
<sequence length="435" mass="49596">MELTNFNSGSDSSSSPTHKTTLLSIIFNKETKRPIISFLLILPLSFVLLQQLTPLQPLSFFLLTFSTNENESENENGTRCDYTKGKWVRNERVSYYTEECPFLDPGFQCVHNGRNDTGYMYWRWQPHGCDLPMFNASDMLERSRNGRIVFAGDSIGRNQWESLVCMLAKGVGNGSRIYEQFGNPITKHRGFLSLVFQDYNLTVEYYRAPMLVTVDRLPPNVSSGGPIKGAVRVDMLPHLAGRWAGADVLVFNTGHWWSEDKITKMGNYIQVGKTINMTMDIKEAFQLSLETVTNWATSNPQLSKAHIFFRSFSPSHYTNGTWDTNGTCRRETEPWISTSGFRFRFEPEPWSNAITVRAVEEMKRGGRNARYLDITHPTELRKDGHPSSHREPGTPPHAAEDCSHWCLPGVPDMWNEILYASLLSMNYNTKNSNNT</sequence>
<dbReference type="InterPro" id="IPR026057">
    <property type="entry name" value="TBL_C"/>
</dbReference>
<proteinExistence type="inferred from homology"/>
<reference evidence="14 15" key="2">
    <citation type="submission" date="2025-04" db="UniProtKB">
        <authorList>
            <consortium name="RefSeq"/>
        </authorList>
    </citation>
    <scope>IDENTIFICATION</scope>
    <source>
        <tissue evidence="14 15">Leaf</tissue>
    </source>
</reference>
<dbReference type="RefSeq" id="XP_020107466.1">
    <property type="nucleotide sequence ID" value="XM_020251877.1"/>
</dbReference>
<evidence type="ECO:0000256" key="5">
    <source>
        <dbReference type="ARBA" id="ARBA00022968"/>
    </source>
</evidence>
<reference evidence="13" key="1">
    <citation type="journal article" date="2015" name="Nat. Genet.">
        <title>The pineapple genome and the evolution of CAM photosynthesis.</title>
        <authorList>
            <person name="Ming R."/>
            <person name="VanBuren R."/>
            <person name="Wai C.M."/>
            <person name="Tang H."/>
            <person name="Schatz M.C."/>
            <person name="Bowers J.E."/>
            <person name="Lyons E."/>
            <person name="Wang M.L."/>
            <person name="Chen J."/>
            <person name="Biggers E."/>
            <person name="Zhang J."/>
            <person name="Huang L."/>
            <person name="Zhang L."/>
            <person name="Miao W."/>
            <person name="Zhang J."/>
            <person name="Ye Z."/>
            <person name="Miao C."/>
            <person name="Lin Z."/>
            <person name="Wang H."/>
            <person name="Zhou H."/>
            <person name="Yim W.C."/>
            <person name="Priest H.D."/>
            <person name="Zheng C."/>
            <person name="Woodhouse M."/>
            <person name="Edger P.P."/>
            <person name="Guyot R."/>
            <person name="Guo H.B."/>
            <person name="Guo H."/>
            <person name="Zheng G."/>
            <person name="Singh R."/>
            <person name="Sharma A."/>
            <person name="Min X."/>
            <person name="Zheng Y."/>
            <person name="Lee H."/>
            <person name="Gurtowski J."/>
            <person name="Sedlazeck F.J."/>
            <person name="Harkess A."/>
            <person name="McKain M.R."/>
            <person name="Liao Z."/>
            <person name="Fang J."/>
            <person name="Liu J."/>
            <person name="Zhang X."/>
            <person name="Zhang Q."/>
            <person name="Hu W."/>
            <person name="Qin Y."/>
            <person name="Wang K."/>
            <person name="Chen L.Y."/>
            <person name="Shirley N."/>
            <person name="Lin Y.R."/>
            <person name="Liu L.Y."/>
            <person name="Hernandez A.G."/>
            <person name="Wright C.L."/>
            <person name="Bulone V."/>
            <person name="Tuskan G.A."/>
            <person name="Heath K."/>
            <person name="Zee F."/>
            <person name="Moore P.H."/>
            <person name="Sunkar R."/>
            <person name="Leebens-Mack J.H."/>
            <person name="Mockler T."/>
            <person name="Bennetzen J.L."/>
            <person name="Freeling M."/>
            <person name="Sankoff D."/>
            <person name="Paterson A.H."/>
            <person name="Zhu X."/>
            <person name="Yang X."/>
            <person name="Smith J.A."/>
            <person name="Cushman J.C."/>
            <person name="Paull R.E."/>
            <person name="Yu Q."/>
        </authorList>
    </citation>
    <scope>NUCLEOTIDE SEQUENCE [LARGE SCALE GENOMIC DNA]</scope>
    <source>
        <strain evidence="13">cv. F153</strain>
    </source>
</reference>
<evidence type="ECO:0000256" key="4">
    <source>
        <dbReference type="ARBA" id="ARBA00022692"/>
    </source>
</evidence>
<keyword evidence="5" id="KW-0735">Signal-anchor</keyword>
<evidence type="ECO:0000256" key="1">
    <source>
        <dbReference type="ARBA" id="ARBA00004323"/>
    </source>
</evidence>
<dbReference type="PANTHER" id="PTHR32285:SF53">
    <property type="entry name" value="PROTEIN TRICHOME BIREFRINGENCE-LIKE 9"/>
    <property type="match status" value="1"/>
</dbReference>
<evidence type="ECO:0000313" key="14">
    <source>
        <dbReference type="RefSeq" id="XP_020082541.1"/>
    </source>
</evidence>
<dbReference type="GeneID" id="109723493"/>
<name>A0A6P5EGH3_ANACO</name>
<evidence type="ECO:0000256" key="7">
    <source>
        <dbReference type="ARBA" id="ARBA00023034"/>
    </source>
</evidence>
<gene>
    <name evidence="14" type="primary">LOC109706149</name>
    <name evidence="15" type="synonym">LOC109723493</name>
</gene>
<evidence type="ECO:0000256" key="2">
    <source>
        <dbReference type="ARBA" id="ARBA00007727"/>
    </source>
</evidence>
<dbReference type="InterPro" id="IPR029962">
    <property type="entry name" value="TBL"/>
</dbReference>
<accession>A0A6P5EGH3</accession>
<feature type="region of interest" description="Disordered" evidence="9">
    <location>
        <begin position="374"/>
        <end position="399"/>
    </location>
</feature>
<feature type="compositionally biased region" description="Basic and acidic residues" evidence="9">
    <location>
        <begin position="376"/>
        <end position="399"/>
    </location>
</feature>
<comment type="similarity">
    <text evidence="2">Belongs to the PC-esterase family. TBL subfamily.</text>
</comment>
<dbReference type="InterPro" id="IPR025846">
    <property type="entry name" value="TBL_N"/>
</dbReference>
<dbReference type="GeneID" id="109706149"/>
<feature type="domain" description="Trichome birefringence-like C-terminal" evidence="11">
    <location>
        <begin position="131"/>
        <end position="420"/>
    </location>
</feature>
<dbReference type="OrthoDB" id="630188at2759"/>
<evidence type="ECO:0000259" key="11">
    <source>
        <dbReference type="Pfam" id="PF13839"/>
    </source>
</evidence>
<comment type="subcellular location">
    <subcellularLocation>
        <location evidence="1">Golgi apparatus membrane</location>
        <topology evidence="1">Single-pass type II membrane protein</topology>
    </subcellularLocation>
</comment>
<evidence type="ECO:0000256" key="3">
    <source>
        <dbReference type="ARBA" id="ARBA00022679"/>
    </source>
</evidence>
<evidence type="ECO:0000256" key="6">
    <source>
        <dbReference type="ARBA" id="ARBA00022989"/>
    </source>
</evidence>
<keyword evidence="13" id="KW-1185">Reference proteome</keyword>
<feature type="transmembrane region" description="Helical" evidence="10">
    <location>
        <begin position="35"/>
        <end position="53"/>
    </location>
</feature>
<keyword evidence="6 10" id="KW-1133">Transmembrane helix</keyword>
<dbReference type="AlphaFoldDB" id="A0A6P5EGH3"/>
<keyword evidence="4 10" id="KW-0812">Transmembrane</keyword>
<evidence type="ECO:0000256" key="9">
    <source>
        <dbReference type="SAM" id="MobiDB-lite"/>
    </source>
</evidence>
<dbReference type="GO" id="GO:1990538">
    <property type="term" value="F:xylan O-acetyltransferase activity"/>
    <property type="evidence" value="ECO:0007669"/>
    <property type="project" value="UniProtKB-ARBA"/>
</dbReference>
<organism evidence="14">
    <name type="scientific">Ananas comosus</name>
    <name type="common">Pineapple</name>
    <name type="synonym">Ananas ananas</name>
    <dbReference type="NCBI Taxonomy" id="4615"/>
    <lineage>
        <taxon>Eukaryota</taxon>
        <taxon>Viridiplantae</taxon>
        <taxon>Streptophyta</taxon>
        <taxon>Embryophyta</taxon>
        <taxon>Tracheophyta</taxon>
        <taxon>Spermatophyta</taxon>
        <taxon>Magnoliopsida</taxon>
        <taxon>Liliopsida</taxon>
        <taxon>Poales</taxon>
        <taxon>Bromeliaceae</taxon>
        <taxon>Bromelioideae</taxon>
        <taxon>Ananas</taxon>
    </lineage>
</organism>
<dbReference type="Proteomes" id="UP000515123">
    <property type="component" value="Linkage group 17"/>
</dbReference>
<dbReference type="Pfam" id="PF14416">
    <property type="entry name" value="PMR5N"/>
    <property type="match status" value="1"/>
</dbReference>